<dbReference type="Gene3D" id="3.40.430.10">
    <property type="entry name" value="Dihydrofolate Reductase, subunit A"/>
    <property type="match status" value="1"/>
</dbReference>
<dbReference type="PANTHER" id="PTHR38011:SF7">
    <property type="entry name" value="2,5-DIAMINO-6-RIBOSYLAMINO-4(3H)-PYRIMIDINONE 5'-PHOSPHATE REDUCTASE"/>
    <property type="match status" value="1"/>
</dbReference>
<dbReference type="GO" id="GO:0008703">
    <property type="term" value="F:5-amino-6-(5-phosphoribosylamino)uracil reductase activity"/>
    <property type="evidence" value="ECO:0007669"/>
    <property type="project" value="InterPro"/>
</dbReference>
<dbReference type="SUPFAM" id="SSF53597">
    <property type="entry name" value="Dihydrofolate reductase-like"/>
    <property type="match status" value="1"/>
</dbReference>
<dbReference type="InterPro" id="IPR002734">
    <property type="entry name" value="RibDG_C"/>
</dbReference>
<dbReference type="HOGENOM" id="CLU_036590_4_1_3"/>
<evidence type="ECO:0000259" key="4">
    <source>
        <dbReference type="Pfam" id="PF01872"/>
    </source>
</evidence>
<evidence type="ECO:0000256" key="1">
    <source>
        <dbReference type="ARBA" id="ARBA00005104"/>
    </source>
</evidence>
<dbReference type="InterPro" id="IPR050765">
    <property type="entry name" value="Riboflavin_Biosynth_HTPR"/>
</dbReference>
<dbReference type="OrthoDB" id="9800865at2"/>
<keyword evidence="3" id="KW-0560">Oxidoreductase</keyword>
<dbReference type="InterPro" id="IPR024072">
    <property type="entry name" value="DHFR-like_dom_sf"/>
</dbReference>
<dbReference type="GO" id="GO:0009231">
    <property type="term" value="P:riboflavin biosynthetic process"/>
    <property type="evidence" value="ECO:0007669"/>
    <property type="project" value="InterPro"/>
</dbReference>
<evidence type="ECO:0000256" key="3">
    <source>
        <dbReference type="ARBA" id="ARBA00023002"/>
    </source>
</evidence>
<name>B8HJW7_CYAP4</name>
<keyword evidence="2" id="KW-0521">NADP</keyword>
<dbReference type="EMBL" id="CP001344">
    <property type="protein sequence ID" value="ACL46717.1"/>
    <property type="molecule type" value="Genomic_DNA"/>
</dbReference>
<gene>
    <name evidence="5" type="ordered locus">Cyan7425_4407</name>
</gene>
<proteinExistence type="predicted"/>
<feature type="domain" description="Bacterial bifunctional deaminase-reductase C-terminal" evidence="4">
    <location>
        <begin position="7"/>
        <end position="220"/>
    </location>
</feature>
<evidence type="ECO:0000313" key="5">
    <source>
        <dbReference type="EMBL" id="ACL46717.1"/>
    </source>
</evidence>
<protein>
    <submittedName>
        <fullName evidence="5">Bifunctional deaminase-reductase domain protein</fullName>
    </submittedName>
</protein>
<dbReference type="eggNOG" id="COG1985">
    <property type="taxonomic scope" value="Bacteria"/>
</dbReference>
<comment type="pathway">
    <text evidence="1">Cofactor biosynthesis; riboflavin biosynthesis.</text>
</comment>
<dbReference type="STRING" id="395961.Cyan7425_4407"/>
<reference evidence="5" key="1">
    <citation type="submission" date="2009-01" db="EMBL/GenBank/DDBJ databases">
        <title>Complete sequence of chromosome Cyanothece sp. PCC 7425.</title>
        <authorList>
            <consortium name="US DOE Joint Genome Institute"/>
            <person name="Lucas S."/>
            <person name="Copeland A."/>
            <person name="Lapidus A."/>
            <person name="Glavina del Rio T."/>
            <person name="Dalin E."/>
            <person name="Tice H."/>
            <person name="Bruce D."/>
            <person name="Goodwin L."/>
            <person name="Pitluck S."/>
            <person name="Sims D."/>
            <person name="Meineke L."/>
            <person name="Brettin T."/>
            <person name="Detter J.C."/>
            <person name="Han C."/>
            <person name="Larimer F."/>
            <person name="Land M."/>
            <person name="Hauser L."/>
            <person name="Kyrpides N."/>
            <person name="Ovchinnikova G."/>
            <person name="Liberton M."/>
            <person name="Stoeckel J."/>
            <person name="Banerjee A."/>
            <person name="Singh A."/>
            <person name="Page L."/>
            <person name="Sato H."/>
            <person name="Zhao L."/>
            <person name="Sherman L."/>
            <person name="Pakrasi H."/>
            <person name="Richardson P."/>
        </authorList>
    </citation>
    <scope>NUCLEOTIDE SEQUENCE</scope>
    <source>
        <strain evidence="5">PCC 7425</strain>
    </source>
</reference>
<dbReference type="KEGG" id="cyn:Cyan7425_4407"/>
<dbReference type="PANTHER" id="PTHR38011">
    <property type="entry name" value="DIHYDROFOLATE REDUCTASE FAMILY PROTEIN (AFU_ORTHOLOGUE AFUA_8G06820)"/>
    <property type="match status" value="1"/>
</dbReference>
<dbReference type="Pfam" id="PF01872">
    <property type="entry name" value="RibD_C"/>
    <property type="match status" value="1"/>
</dbReference>
<sequence>MVTLQRPHTTVVLAMSADGKIADRQRSSPQFGSTQDKSHLEARVAEADAVLFGATTLKSGGTAMRVINPALIQHRQQEGKPAQPIQIVCTRTADLNPQLPFFRQPIPRWLLTTHLGATAWQTQPGFEQVLTFESASGEIDWPAALTHFSQVGIQELVVLGGGELVASLLALDLLDDFWLTVCPLLLGGSDAPTPVAGQGFLQAEAPHLELIGAEPVGGEVYLHYRRQR</sequence>
<organism evidence="5">
    <name type="scientific">Cyanothece sp. (strain PCC 7425 / ATCC 29141)</name>
    <dbReference type="NCBI Taxonomy" id="395961"/>
    <lineage>
        <taxon>Bacteria</taxon>
        <taxon>Bacillati</taxon>
        <taxon>Cyanobacteriota</taxon>
        <taxon>Cyanophyceae</taxon>
        <taxon>Gomontiellales</taxon>
        <taxon>Cyanothecaceae</taxon>
        <taxon>Cyanothece</taxon>
    </lineage>
</organism>
<dbReference type="AlphaFoldDB" id="B8HJW7"/>
<accession>B8HJW7</accession>
<evidence type="ECO:0000256" key="2">
    <source>
        <dbReference type="ARBA" id="ARBA00022857"/>
    </source>
</evidence>